<keyword evidence="7" id="KW-0328">Glycosyltransferase</keyword>
<keyword evidence="13" id="KW-0511">Multifunctional enzyme</keyword>
<dbReference type="SUPFAM" id="SSF56601">
    <property type="entry name" value="beta-lactamase/transpeptidase-like"/>
    <property type="match status" value="1"/>
</dbReference>
<comment type="similarity">
    <text evidence="3">In the N-terminal section; belongs to the glycosyltransferase 51 family.</text>
</comment>
<evidence type="ECO:0000256" key="17">
    <source>
        <dbReference type="SAM" id="Phobius"/>
    </source>
</evidence>
<keyword evidence="10" id="KW-0133">Cell shape</keyword>
<dbReference type="PANTHER" id="PTHR32282:SF11">
    <property type="entry name" value="PENICILLIN-BINDING PROTEIN 1B"/>
    <property type="match status" value="1"/>
</dbReference>
<keyword evidence="8" id="KW-0808">Transferase</keyword>
<dbReference type="GO" id="GO:0071555">
    <property type="term" value="P:cell wall organization"/>
    <property type="evidence" value="ECO:0007669"/>
    <property type="project" value="UniProtKB-KW"/>
</dbReference>
<evidence type="ECO:0000256" key="4">
    <source>
        <dbReference type="ARBA" id="ARBA00022475"/>
    </source>
</evidence>
<keyword evidence="17" id="KW-1133">Transmembrane helix</keyword>
<dbReference type="InterPro" id="IPR001460">
    <property type="entry name" value="PCN-bd_Tpept"/>
</dbReference>
<evidence type="ECO:0000256" key="3">
    <source>
        <dbReference type="ARBA" id="ARBA00007739"/>
    </source>
</evidence>
<evidence type="ECO:0000256" key="7">
    <source>
        <dbReference type="ARBA" id="ARBA00022676"/>
    </source>
</evidence>
<evidence type="ECO:0000256" key="11">
    <source>
        <dbReference type="ARBA" id="ARBA00022984"/>
    </source>
</evidence>
<keyword evidence="9" id="KW-0378">Hydrolase</keyword>
<dbReference type="GO" id="GO:0005886">
    <property type="term" value="C:plasma membrane"/>
    <property type="evidence" value="ECO:0007669"/>
    <property type="project" value="UniProtKB-SubCell"/>
</dbReference>
<accession>A0A1G1V221</accession>
<keyword evidence="4" id="KW-1003">Cell membrane</keyword>
<dbReference type="Proteomes" id="UP000177967">
    <property type="component" value="Unassembled WGS sequence"/>
</dbReference>
<feature type="domain" description="Penicillin-binding protein transpeptidase" evidence="18">
    <location>
        <begin position="373"/>
        <end position="680"/>
    </location>
</feature>
<dbReference type="Pfam" id="PF00905">
    <property type="entry name" value="Transpeptidase"/>
    <property type="match status" value="1"/>
</dbReference>
<evidence type="ECO:0000256" key="13">
    <source>
        <dbReference type="ARBA" id="ARBA00023268"/>
    </source>
</evidence>
<comment type="similarity">
    <text evidence="2">In the C-terminal section; belongs to the transpeptidase family.</text>
</comment>
<evidence type="ECO:0000256" key="12">
    <source>
        <dbReference type="ARBA" id="ARBA00023136"/>
    </source>
</evidence>
<evidence type="ECO:0000256" key="2">
    <source>
        <dbReference type="ARBA" id="ARBA00007090"/>
    </source>
</evidence>
<dbReference type="InterPro" id="IPR023346">
    <property type="entry name" value="Lysozyme-like_dom_sf"/>
</dbReference>
<reference evidence="20 21" key="1">
    <citation type="journal article" date="2016" name="Nat. Commun.">
        <title>Thousands of microbial genomes shed light on interconnected biogeochemical processes in an aquifer system.</title>
        <authorList>
            <person name="Anantharaman K."/>
            <person name="Brown C.T."/>
            <person name="Hug L.A."/>
            <person name="Sharon I."/>
            <person name="Castelle C.J."/>
            <person name="Probst A.J."/>
            <person name="Thomas B.C."/>
            <person name="Singh A."/>
            <person name="Wilkins M.J."/>
            <person name="Karaoz U."/>
            <person name="Brodie E.L."/>
            <person name="Williams K.H."/>
            <person name="Hubbard S.S."/>
            <person name="Banfield J.F."/>
        </authorList>
    </citation>
    <scope>NUCLEOTIDE SEQUENCE [LARGE SCALE GENOMIC DNA]</scope>
</reference>
<evidence type="ECO:0000256" key="10">
    <source>
        <dbReference type="ARBA" id="ARBA00022960"/>
    </source>
</evidence>
<feature type="transmembrane region" description="Helical" evidence="17">
    <location>
        <begin position="64"/>
        <end position="86"/>
    </location>
</feature>
<keyword evidence="6" id="KW-0645">Protease</keyword>
<evidence type="ECO:0000256" key="16">
    <source>
        <dbReference type="ARBA" id="ARBA00049902"/>
    </source>
</evidence>
<name>A0A1G1V221_9BACT</name>
<dbReference type="PANTHER" id="PTHR32282">
    <property type="entry name" value="BINDING PROTEIN TRANSPEPTIDASE, PUTATIVE-RELATED"/>
    <property type="match status" value="1"/>
</dbReference>
<gene>
    <name evidence="20" type="ORF">A2782_01165</name>
</gene>
<dbReference type="Gene3D" id="3.40.710.10">
    <property type="entry name" value="DD-peptidase/beta-lactamase superfamily"/>
    <property type="match status" value="1"/>
</dbReference>
<evidence type="ECO:0000256" key="1">
    <source>
        <dbReference type="ARBA" id="ARBA00004236"/>
    </source>
</evidence>
<dbReference type="STRING" id="1797513.A2782_01165"/>
<keyword evidence="14" id="KW-0961">Cell wall biogenesis/degradation</keyword>
<feature type="transmembrane region" description="Helical" evidence="17">
    <location>
        <begin position="20"/>
        <end position="43"/>
    </location>
</feature>
<organism evidence="20 21">
    <name type="scientific">Candidatus Blackburnbacteria bacterium RIFCSPHIGHO2_01_FULL_43_15b</name>
    <dbReference type="NCBI Taxonomy" id="1797513"/>
    <lineage>
        <taxon>Bacteria</taxon>
        <taxon>Candidatus Blackburniibacteriota</taxon>
    </lineage>
</organism>
<evidence type="ECO:0000313" key="21">
    <source>
        <dbReference type="Proteomes" id="UP000177967"/>
    </source>
</evidence>
<dbReference type="InterPro" id="IPR050396">
    <property type="entry name" value="Glycosyltr_51/Transpeptidase"/>
</dbReference>
<comment type="caution">
    <text evidence="20">The sequence shown here is derived from an EMBL/GenBank/DDBJ whole genome shotgun (WGS) entry which is preliminary data.</text>
</comment>
<dbReference type="GO" id="GO:0008658">
    <property type="term" value="F:penicillin binding"/>
    <property type="evidence" value="ECO:0007669"/>
    <property type="project" value="InterPro"/>
</dbReference>
<comment type="subcellular location">
    <subcellularLocation>
        <location evidence="1">Cell membrane</location>
    </subcellularLocation>
</comment>
<dbReference type="SUPFAM" id="SSF53955">
    <property type="entry name" value="Lysozyme-like"/>
    <property type="match status" value="1"/>
</dbReference>
<evidence type="ECO:0000256" key="9">
    <source>
        <dbReference type="ARBA" id="ARBA00022801"/>
    </source>
</evidence>
<sequence>MPVRVPAQATRVKKTASFLVAFLALVGKPLYLLLSAILGALYVKVLPAKKRGRPAKPRRFPVKRALGLTLLSFFIVGFFFWARFIFTLPKIDQLQTKTPLLSTKIYDRSGNLLYKIYRKENRTLIPLSQVPQNTRSATVAIEDAEFYSHHGFSVRGILRALQRNVTRGEVTGGSTITQQLIKNTLLSPEKTFSRKIKEVALAVLVELRFSKDQILEMYLNQVSYGGASQGIEEASQLYFGKSAKDLNLAQAALLAGLPRSPTTYSPFGANPHFARDRQLEVLSRMVSEGYIRREQALEAANEKLNFAPQRNDIKAPHFVMHVKQLLVEKYGEEMVEEGGLSVYTSLDLPTQEMAEKVVKEEVQKIQKLRISNGAALVTNPQTGEILAMVGSKDYFDKKIDGNYNIATALRQPGSSIKPVNYSYALESKKYTAASVISDTPISYVGTNGASYAPRNYDNRYHGNVSVRTALASSLNIPAVKVLASYGVGHMLDQGQKLGITTWTDPSRYGLSITLGGAEVKMVDMAVVYATFANGGKKVDLRPILKVVDAKGNILEANPCQQSSPTTLNSPIALIRSAHAEEVTPTTSCSQSVLDPGVAYILTTILSDNNARTLAFGHRSLLVVDGHPEIAVKTGTTQNLRDNWAIGYTKDYAVLVWVGNNNNTPMAGVSSGITGATPIWHNIFTNLLKDKPQEFWQAPPGVVTVSNCGRTEYFLEGTQKAIACPVNIPNPENQDKILQGISAEQ</sequence>
<evidence type="ECO:0000256" key="8">
    <source>
        <dbReference type="ARBA" id="ARBA00022679"/>
    </source>
</evidence>
<evidence type="ECO:0000256" key="5">
    <source>
        <dbReference type="ARBA" id="ARBA00022645"/>
    </source>
</evidence>
<feature type="domain" description="Glycosyl transferase family 51" evidence="19">
    <location>
        <begin position="110"/>
        <end position="285"/>
    </location>
</feature>
<keyword evidence="11" id="KW-0573">Peptidoglycan synthesis</keyword>
<dbReference type="GO" id="GO:0030288">
    <property type="term" value="C:outer membrane-bounded periplasmic space"/>
    <property type="evidence" value="ECO:0007669"/>
    <property type="project" value="TreeGrafter"/>
</dbReference>
<keyword evidence="17" id="KW-0812">Transmembrane</keyword>
<proteinExistence type="inferred from homology"/>
<dbReference type="EMBL" id="MHBW01000010">
    <property type="protein sequence ID" value="OGY09413.1"/>
    <property type="molecule type" value="Genomic_DNA"/>
</dbReference>
<evidence type="ECO:0000259" key="18">
    <source>
        <dbReference type="Pfam" id="PF00905"/>
    </source>
</evidence>
<dbReference type="GO" id="GO:0006508">
    <property type="term" value="P:proteolysis"/>
    <property type="evidence" value="ECO:0007669"/>
    <property type="project" value="UniProtKB-KW"/>
</dbReference>
<dbReference type="AlphaFoldDB" id="A0A1G1V221"/>
<dbReference type="Gene3D" id="1.10.3810.10">
    <property type="entry name" value="Biosynthetic peptidoglycan transglycosylase-like"/>
    <property type="match status" value="1"/>
</dbReference>
<dbReference type="Pfam" id="PF00912">
    <property type="entry name" value="Transgly"/>
    <property type="match status" value="1"/>
</dbReference>
<dbReference type="GO" id="GO:0009252">
    <property type="term" value="P:peptidoglycan biosynthetic process"/>
    <property type="evidence" value="ECO:0007669"/>
    <property type="project" value="UniProtKB-KW"/>
</dbReference>
<protein>
    <submittedName>
        <fullName evidence="20">Uncharacterized protein</fullName>
    </submittedName>
</protein>
<dbReference type="GO" id="GO:0008360">
    <property type="term" value="P:regulation of cell shape"/>
    <property type="evidence" value="ECO:0007669"/>
    <property type="project" value="UniProtKB-KW"/>
</dbReference>
<dbReference type="InterPro" id="IPR036950">
    <property type="entry name" value="PBP_transglycosylase"/>
</dbReference>
<evidence type="ECO:0000313" key="20">
    <source>
        <dbReference type="EMBL" id="OGY09413.1"/>
    </source>
</evidence>
<dbReference type="FunFam" id="1.10.3810.10:FF:000001">
    <property type="entry name" value="Penicillin-binding protein 1A"/>
    <property type="match status" value="1"/>
</dbReference>
<comment type="catalytic activity">
    <reaction evidence="16">
        <text>[GlcNAc-(1-&gt;4)-Mur2Ac(oyl-L-Ala-gamma-D-Glu-L-Lys-D-Ala-D-Ala)](n)-di-trans,octa-cis-undecaprenyl diphosphate + beta-D-GlcNAc-(1-&gt;4)-Mur2Ac(oyl-L-Ala-gamma-D-Glu-L-Lys-D-Ala-D-Ala)-di-trans,octa-cis-undecaprenyl diphosphate = [GlcNAc-(1-&gt;4)-Mur2Ac(oyl-L-Ala-gamma-D-Glu-L-Lys-D-Ala-D-Ala)](n+1)-di-trans,octa-cis-undecaprenyl diphosphate + di-trans,octa-cis-undecaprenyl diphosphate + H(+)</text>
        <dbReference type="Rhea" id="RHEA:23708"/>
        <dbReference type="Rhea" id="RHEA-COMP:9602"/>
        <dbReference type="Rhea" id="RHEA-COMP:9603"/>
        <dbReference type="ChEBI" id="CHEBI:15378"/>
        <dbReference type="ChEBI" id="CHEBI:58405"/>
        <dbReference type="ChEBI" id="CHEBI:60033"/>
        <dbReference type="ChEBI" id="CHEBI:78435"/>
        <dbReference type="EC" id="2.4.99.28"/>
    </reaction>
</comment>
<evidence type="ECO:0000256" key="6">
    <source>
        <dbReference type="ARBA" id="ARBA00022670"/>
    </source>
</evidence>
<dbReference type="GO" id="GO:0008955">
    <property type="term" value="F:peptidoglycan glycosyltransferase activity"/>
    <property type="evidence" value="ECO:0007669"/>
    <property type="project" value="UniProtKB-EC"/>
</dbReference>
<dbReference type="InterPro" id="IPR012338">
    <property type="entry name" value="Beta-lactam/transpept-like"/>
</dbReference>
<comment type="catalytic activity">
    <reaction evidence="15">
        <text>Preferential cleavage: (Ac)2-L-Lys-D-Ala-|-D-Ala. Also transpeptidation of peptidyl-alanyl moieties that are N-acyl substituents of D-alanine.</text>
        <dbReference type="EC" id="3.4.16.4"/>
    </reaction>
</comment>
<keyword evidence="12 17" id="KW-0472">Membrane</keyword>
<evidence type="ECO:0000259" key="19">
    <source>
        <dbReference type="Pfam" id="PF00912"/>
    </source>
</evidence>
<evidence type="ECO:0000256" key="14">
    <source>
        <dbReference type="ARBA" id="ARBA00023316"/>
    </source>
</evidence>
<dbReference type="GO" id="GO:0009002">
    <property type="term" value="F:serine-type D-Ala-D-Ala carboxypeptidase activity"/>
    <property type="evidence" value="ECO:0007669"/>
    <property type="project" value="UniProtKB-EC"/>
</dbReference>
<evidence type="ECO:0000256" key="15">
    <source>
        <dbReference type="ARBA" id="ARBA00034000"/>
    </source>
</evidence>
<keyword evidence="5" id="KW-0121">Carboxypeptidase</keyword>
<dbReference type="NCBIfam" id="TIGR02074">
    <property type="entry name" value="PBP_1a_fam"/>
    <property type="match status" value="1"/>
</dbReference>
<dbReference type="InterPro" id="IPR001264">
    <property type="entry name" value="Glyco_trans_51"/>
</dbReference>